<accession>A0ABR5CY80</accession>
<reference evidence="1 2" key="1">
    <citation type="submission" date="2015-03" db="EMBL/GenBank/DDBJ databases">
        <title>Draft Genome Sequences of Agrobacterium nepotum Strain 39/7T (= CFBP 7436T = LMG 26435T) and Agrobacterium sp. Strain KFB 330 (= CFBP 8308 = LMG 28674).</title>
        <authorList>
            <person name="Kuzmanovic N."/>
            <person name="Pulawska J."/>
            <person name="Obradovic A."/>
        </authorList>
    </citation>
    <scope>NUCLEOTIDE SEQUENCE [LARGE SCALE GENOMIC DNA]</scope>
    <source>
        <strain evidence="1 2">39/7</strain>
    </source>
</reference>
<protein>
    <submittedName>
        <fullName evidence="1">Uncharacterized protein</fullName>
    </submittedName>
</protein>
<keyword evidence="2" id="KW-1185">Reference proteome</keyword>
<evidence type="ECO:0000313" key="1">
    <source>
        <dbReference type="EMBL" id="KJF69654.1"/>
    </source>
</evidence>
<dbReference type="EMBL" id="JWJH01000001">
    <property type="protein sequence ID" value="KJF69654.1"/>
    <property type="molecule type" value="Genomic_DNA"/>
</dbReference>
<proteinExistence type="predicted"/>
<organism evidence="1 2">
    <name type="scientific">Rhizobium nepotum 39/7</name>
    <dbReference type="NCBI Taxonomy" id="1368418"/>
    <lineage>
        <taxon>Bacteria</taxon>
        <taxon>Pseudomonadati</taxon>
        <taxon>Pseudomonadota</taxon>
        <taxon>Alphaproteobacteria</taxon>
        <taxon>Hyphomicrobiales</taxon>
        <taxon>Rhizobiaceae</taxon>
        <taxon>Rhizobium/Agrobacterium group</taxon>
        <taxon>Rhizobium</taxon>
    </lineage>
</organism>
<comment type="caution">
    <text evidence="1">The sequence shown here is derived from an EMBL/GenBank/DDBJ whole genome shotgun (WGS) entry which is preliminary data.</text>
</comment>
<sequence length="69" mass="7409">MKTGIASIDSHIQNDLLLIGSHLLVSGQMFFQFRSLSNDAVPNAKNDFLHQALNKGGRKAGCVVNLANA</sequence>
<evidence type="ECO:0000313" key="2">
    <source>
        <dbReference type="Proteomes" id="UP000052068"/>
    </source>
</evidence>
<dbReference type="Proteomes" id="UP000052068">
    <property type="component" value="Unassembled WGS sequence"/>
</dbReference>
<name>A0ABR5CY80_9HYPH</name>
<gene>
    <name evidence="1" type="ORF">RS75_00255</name>
</gene>